<evidence type="ECO:0000313" key="3">
    <source>
        <dbReference type="Proteomes" id="UP000002432"/>
    </source>
</evidence>
<feature type="chain" id="PRO_5004191200" description="TonB-like protein" evidence="1">
    <location>
        <begin position="19"/>
        <end position="145"/>
    </location>
</feature>
<accession>Q1II75</accession>
<dbReference type="KEGG" id="aba:Acid345_4425"/>
<feature type="signal peptide" evidence="1">
    <location>
        <begin position="1"/>
        <end position="18"/>
    </location>
</feature>
<evidence type="ECO:0000256" key="1">
    <source>
        <dbReference type="SAM" id="SignalP"/>
    </source>
</evidence>
<keyword evidence="1" id="KW-0732">Signal</keyword>
<dbReference type="PROSITE" id="PS51257">
    <property type="entry name" value="PROKAR_LIPOPROTEIN"/>
    <property type="match status" value="1"/>
</dbReference>
<dbReference type="STRING" id="204669.Acid345_4425"/>
<reference evidence="2 3" key="1">
    <citation type="journal article" date="2009" name="Appl. Environ. Microbiol.">
        <title>Three genomes from the phylum Acidobacteria provide insight into the lifestyles of these microorganisms in soils.</title>
        <authorList>
            <person name="Ward N.L."/>
            <person name="Challacombe J.F."/>
            <person name="Janssen P.H."/>
            <person name="Henrissat B."/>
            <person name="Coutinho P.M."/>
            <person name="Wu M."/>
            <person name="Xie G."/>
            <person name="Haft D.H."/>
            <person name="Sait M."/>
            <person name="Badger J."/>
            <person name="Barabote R.D."/>
            <person name="Bradley B."/>
            <person name="Brettin T.S."/>
            <person name="Brinkac L.M."/>
            <person name="Bruce D."/>
            <person name="Creasy T."/>
            <person name="Daugherty S.C."/>
            <person name="Davidsen T.M."/>
            <person name="DeBoy R.T."/>
            <person name="Detter J.C."/>
            <person name="Dodson R.J."/>
            <person name="Durkin A.S."/>
            <person name="Ganapathy A."/>
            <person name="Gwinn-Giglio M."/>
            <person name="Han C.S."/>
            <person name="Khouri H."/>
            <person name="Kiss H."/>
            <person name="Kothari S.P."/>
            <person name="Madupu R."/>
            <person name="Nelson K.E."/>
            <person name="Nelson W.C."/>
            <person name="Paulsen I."/>
            <person name="Penn K."/>
            <person name="Ren Q."/>
            <person name="Rosovitz M.J."/>
            <person name="Selengut J.D."/>
            <person name="Shrivastava S."/>
            <person name="Sullivan S.A."/>
            <person name="Tapia R."/>
            <person name="Thompson L.S."/>
            <person name="Watkins K.L."/>
            <person name="Yang Q."/>
            <person name="Yu C."/>
            <person name="Zafar N."/>
            <person name="Zhou L."/>
            <person name="Kuske C.R."/>
        </authorList>
    </citation>
    <scope>NUCLEOTIDE SEQUENCE [LARGE SCALE GENOMIC DNA]</scope>
    <source>
        <strain evidence="2 3">Ellin345</strain>
    </source>
</reference>
<protein>
    <recommendedName>
        <fullName evidence="4">TonB-like protein</fullName>
    </recommendedName>
</protein>
<evidence type="ECO:0008006" key="4">
    <source>
        <dbReference type="Google" id="ProtNLM"/>
    </source>
</evidence>
<dbReference type="EMBL" id="CP000360">
    <property type="protein sequence ID" value="ABF43425.1"/>
    <property type="molecule type" value="Genomic_DNA"/>
</dbReference>
<keyword evidence="3" id="KW-1185">Reference proteome</keyword>
<dbReference type="EnsemblBacteria" id="ABF43425">
    <property type="protein sequence ID" value="ABF43425"/>
    <property type="gene ID" value="Acid345_4425"/>
</dbReference>
<organism evidence="2 3">
    <name type="scientific">Koribacter versatilis (strain Ellin345)</name>
    <dbReference type="NCBI Taxonomy" id="204669"/>
    <lineage>
        <taxon>Bacteria</taxon>
        <taxon>Pseudomonadati</taxon>
        <taxon>Acidobacteriota</taxon>
        <taxon>Terriglobia</taxon>
        <taxon>Terriglobales</taxon>
        <taxon>Candidatus Korobacteraceae</taxon>
        <taxon>Candidatus Korobacter</taxon>
    </lineage>
</organism>
<gene>
    <name evidence="2" type="ordered locus">Acid345_4425</name>
</gene>
<dbReference type="Proteomes" id="UP000002432">
    <property type="component" value="Chromosome"/>
</dbReference>
<evidence type="ECO:0000313" key="2">
    <source>
        <dbReference type="EMBL" id="ABF43425.1"/>
    </source>
</evidence>
<proteinExistence type="predicted"/>
<name>Q1II75_KORVE</name>
<dbReference type="HOGENOM" id="CLU_1784336_0_0_0"/>
<dbReference type="AlphaFoldDB" id="Q1II75"/>
<sequence>MLVKLLTAILFSGAIACAQEQTAKPKAASPHVEWVDLHVPVYPPLARQARIEGNVEVQIQFHNCALDREHVQALSGHSLLRGTALDSIHDSAIRCGPFRDASTVLTFEFKIDSCGSDEQRIELDGNTIRVVADTICLNTSVSDRH</sequence>